<keyword evidence="2" id="KW-0808">Transferase</keyword>
<reference evidence="2" key="1">
    <citation type="submission" date="2014-03" db="EMBL/GenBank/DDBJ databases">
        <title>A sequence of cellulolytic fosmid clone of goat rumen metagenome.</title>
        <authorList>
            <person name="Lee K.-T."/>
            <person name="Kim J.-Y."/>
            <person name="Kim Y.-J."/>
            <person name="Ahn J.-H."/>
            <person name="Park M.-N."/>
            <person name="Kim J.-H."/>
            <person name="Kim T.-H."/>
        </authorList>
    </citation>
    <scope>NUCLEOTIDE SEQUENCE</scope>
</reference>
<dbReference type="InterPro" id="IPR011611">
    <property type="entry name" value="PfkB_dom"/>
</dbReference>
<evidence type="ECO:0000259" key="1">
    <source>
        <dbReference type="Pfam" id="PF00294"/>
    </source>
</evidence>
<dbReference type="Pfam" id="PF00294">
    <property type="entry name" value="PfkB"/>
    <property type="match status" value="1"/>
</dbReference>
<dbReference type="AlphaFoldDB" id="A0A0B4N0S0"/>
<dbReference type="EMBL" id="KJ631390">
    <property type="protein sequence ID" value="AIF26067.1"/>
    <property type="molecule type" value="Genomic_DNA"/>
</dbReference>
<feature type="domain" description="Carbohydrate kinase PfkB" evidence="1">
    <location>
        <begin position="310"/>
        <end position="395"/>
    </location>
</feature>
<sequence>MTEKKYERYYDPAGKASFENRKSVGESRMCGCYFCRRVFPASEVTEWISDTRGGTAVCPYCSIDSVIGDASGIPLREDVLEEIREFMFGGPEPEAPRPARCVGSGNYFLDTVVVREYPDGPASRKFTEKTVMKEVGGTCGNVMCMLAHFGHEVYPQACLDDSPEGLKITADLKRYGCDTRFVTNTPDGGTTLLRVTHKLNPDGTPKVSVRAGSPGGSRFPKKKFLRVKDQAPAFVDALTAEFIPDFYFFDDPAAGHRYIARELRTLGTTVWFEPAAVRTKADLECVALSDIVKFSGEQIPDTSFTEGFRDKLFIQTLGKDGLRYKFRDGEWKTLPPVPNDHAVDWEGAGDWTSAAFIADLAEAGVKFAGLDEDTVRQSLCNAQRCASQSVSYLGPKGGIRALYPE</sequence>
<dbReference type="SUPFAM" id="SSF53613">
    <property type="entry name" value="Ribokinase-like"/>
    <property type="match status" value="1"/>
</dbReference>
<evidence type="ECO:0000313" key="2">
    <source>
        <dbReference type="EMBL" id="AIF26067.1"/>
    </source>
</evidence>
<proteinExistence type="predicted"/>
<dbReference type="Gene3D" id="3.40.1190.20">
    <property type="match status" value="1"/>
</dbReference>
<dbReference type="InterPro" id="IPR029056">
    <property type="entry name" value="Ribokinase-like"/>
</dbReference>
<protein>
    <submittedName>
        <fullName evidence="2">Putative pfkB family kinase</fullName>
    </submittedName>
</protein>
<organism evidence="2">
    <name type="scientific">uncultured bacterium Ad_125_H07_contig1</name>
    <dbReference type="NCBI Taxonomy" id="1489299"/>
    <lineage>
        <taxon>Bacteria</taxon>
        <taxon>environmental samples</taxon>
    </lineage>
</organism>
<dbReference type="GO" id="GO:0016301">
    <property type="term" value="F:kinase activity"/>
    <property type="evidence" value="ECO:0007669"/>
    <property type="project" value="UniProtKB-KW"/>
</dbReference>
<name>A0A0B4N0S0_9BACT</name>
<keyword evidence="2" id="KW-0418">Kinase</keyword>
<accession>A0A0B4N0S0</accession>